<accession>A0A9W8EBQ0</accession>
<keyword evidence="2" id="KW-1185">Reference proteome</keyword>
<evidence type="ECO:0000313" key="1">
    <source>
        <dbReference type="EMBL" id="KAJ1975214.1"/>
    </source>
</evidence>
<protein>
    <submittedName>
        <fullName evidence="1">Uncharacterized protein</fullName>
    </submittedName>
</protein>
<comment type="caution">
    <text evidence="1">The sequence shown here is derived from an EMBL/GenBank/DDBJ whole genome shotgun (WGS) entry which is preliminary data.</text>
</comment>
<reference evidence="1" key="1">
    <citation type="submission" date="2022-07" db="EMBL/GenBank/DDBJ databases">
        <title>Phylogenomic reconstructions and comparative analyses of Kickxellomycotina fungi.</title>
        <authorList>
            <person name="Reynolds N.K."/>
            <person name="Stajich J.E."/>
            <person name="Barry K."/>
            <person name="Grigoriev I.V."/>
            <person name="Crous P."/>
            <person name="Smith M.E."/>
        </authorList>
    </citation>
    <scope>NUCLEOTIDE SEQUENCE</scope>
    <source>
        <strain evidence="1">RSA 567</strain>
    </source>
</reference>
<dbReference type="OrthoDB" id="6119954at2759"/>
<dbReference type="SUPFAM" id="SSF53187">
    <property type="entry name" value="Zn-dependent exopeptidases"/>
    <property type="match status" value="1"/>
</dbReference>
<gene>
    <name evidence="1" type="ORF">H4R34_004419</name>
</gene>
<evidence type="ECO:0000313" key="2">
    <source>
        <dbReference type="Proteomes" id="UP001151582"/>
    </source>
</evidence>
<proteinExistence type="predicted"/>
<name>A0A9W8EBQ0_9FUNG</name>
<dbReference type="Gene3D" id="3.40.630.10">
    <property type="entry name" value="Zn peptidases"/>
    <property type="match status" value="1"/>
</dbReference>
<dbReference type="EMBL" id="JANBQB010000554">
    <property type="protein sequence ID" value="KAJ1975214.1"/>
    <property type="molecule type" value="Genomic_DNA"/>
</dbReference>
<sequence>MSSPNFHGHHLYQFHHRYDESDDEVHPHNSPFSPTFQLALNEIQSDDSAKSPTDQLLERERDWFSEIQAVLPTITPELRDLSVRIFENPEVGGEERLACQLLSDFLASHDFTIEREPAEMETAFIATYESPHYDEHSKVIGFFAE</sequence>
<dbReference type="AlphaFoldDB" id="A0A9W8EBQ0"/>
<organism evidence="1 2">
    <name type="scientific">Dimargaris verticillata</name>
    <dbReference type="NCBI Taxonomy" id="2761393"/>
    <lineage>
        <taxon>Eukaryota</taxon>
        <taxon>Fungi</taxon>
        <taxon>Fungi incertae sedis</taxon>
        <taxon>Zoopagomycota</taxon>
        <taxon>Kickxellomycotina</taxon>
        <taxon>Dimargaritomycetes</taxon>
        <taxon>Dimargaritales</taxon>
        <taxon>Dimargaritaceae</taxon>
        <taxon>Dimargaris</taxon>
    </lineage>
</organism>
<dbReference type="Proteomes" id="UP001151582">
    <property type="component" value="Unassembled WGS sequence"/>
</dbReference>